<dbReference type="CTD" id="36340792"/>
<dbReference type="GO" id="GO:0005886">
    <property type="term" value="C:plasma membrane"/>
    <property type="evidence" value="ECO:0007669"/>
    <property type="project" value="TreeGrafter"/>
</dbReference>
<evidence type="ECO:0000259" key="3">
    <source>
        <dbReference type="PROSITE" id="PS50215"/>
    </source>
</evidence>
<feature type="domain" description="Disintegrin" evidence="2">
    <location>
        <begin position="76"/>
        <end position="147"/>
    </location>
</feature>
<evidence type="ECO:0000313" key="5">
    <source>
        <dbReference type="Proteomes" id="UP000019149"/>
    </source>
</evidence>
<keyword evidence="4" id="KW-0645">Protease</keyword>
<dbReference type="GO" id="GO:0007219">
    <property type="term" value="P:Notch signaling pathway"/>
    <property type="evidence" value="ECO:0007669"/>
    <property type="project" value="TreeGrafter"/>
</dbReference>
<evidence type="ECO:0000259" key="2">
    <source>
        <dbReference type="PROSITE" id="PS50214"/>
    </source>
</evidence>
<dbReference type="GeneID" id="36340792"/>
<dbReference type="PROSITE" id="PS50214">
    <property type="entry name" value="DISINTEGRIN_2"/>
    <property type="match status" value="1"/>
</dbReference>
<sequence length="193" mass="21122">MGHNLGAKHDDDFKEETPACLPSVDDPKGNYIMFASATGGDKENNNKFSVCSVNSIARLLHQVLKSESNCFFTSNGSFCGNRLTEEGEQCDCGFTREDCDDVCCYPKDSKEPCKLKKFANVGNTTVKVDLHFPCPDYLTIVTGILCRFVVRQPRVSAVRRSASTETRSTCVEVLVSATRLPTAPAAVPSVRLL</sequence>
<accession>W6V2D8</accession>
<dbReference type="InterPro" id="IPR024079">
    <property type="entry name" value="MetalloPept_cat_dom_sf"/>
</dbReference>
<dbReference type="OrthoDB" id="2149267at2759"/>
<dbReference type="GO" id="GO:0007229">
    <property type="term" value="P:integrin-mediated signaling pathway"/>
    <property type="evidence" value="ECO:0007669"/>
    <property type="project" value="UniProtKB-KW"/>
</dbReference>
<comment type="caution">
    <text evidence="1">Lacks conserved residue(s) required for the propagation of feature annotation.</text>
</comment>
<evidence type="ECO:0000313" key="4">
    <source>
        <dbReference type="EMBL" id="EUB60079.1"/>
    </source>
</evidence>
<dbReference type="GO" id="GO:0006509">
    <property type="term" value="P:membrane protein ectodomain proteolysis"/>
    <property type="evidence" value="ECO:0007669"/>
    <property type="project" value="TreeGrafter"/>
</dbReference>
<dbReference type="Gene3D" id="3.40.390.10">
    <property type="entry name" value="Collagenase (Catalytic Domain)"/>
    <property type="match status" value="1"/>
</dbReference>
<comment type="caution">
    <text evidence="4">The sequence shown here is derived from an EMBL/GenBank/DDBJ whole genome shotgun (WGS) entry which is preliminary data.</text>
</comment>
<dbReference type="RefSeq" id="XP_024351275.1">
    <property type="nucleotide sequence ID" value="XM_024494326.1"/>
</dbReference>
<dbReference type="PROSITE" id="PS50215">
    <property type="entry name" value="ADAM_MEPRO"/>
    <property type="match status" value="1"/>
</dbReference>
<dbReference type="InterPro" id="IPR051489">
    <property type="entry name" value="ADAM_Metalloproteinase"/>
</dbReference>
<dbReference type="InterPro" id="IPR001590">
    <property type="entry name" value="Peptidase_M12B"/>
</dbReference>
<dbReference type="Proteomes" id="UP000019149">
    <property type="component" value="Unassembled WGS sequence"/>
</dbReference>
<organism evidence="4 5">
    <name type="scientific">Echinococcus granulosus</name>
    <name type="common">Hydatid tapeworm</name>
    <dbReference type="NCBI Taxonomy" id="6210"/>
    <lineage>
        <taxon>Eukaryota</taxon>
        <taxon>Metazoa</taxon>
        <taxon>Spiralia</taxon>
        <taxon>Lophotrochozoa</taxon>
        <taxon>Platyhelminthes</taxon>
        <taxon>Cestoda</taxon>
        <taxon>Eucestoda</taxon>
        <taxon>Cyclophyllidea</taxon>
        <taxon>Taeniidae</taxon>
        <taxon>Echinococcus</taxon>
        <taxon>Echinococcus granulosus group</taxon>
    </lineage>
</organism>
<protein>
    <submittedName>
        <fullName evidence="4">Disintegrin and metalloproteinase domain-containing protein</fullName>
    </submittedName>
</protein>
<evidence type="ECO:0000256" key="1">
    <source>
        <dbReference type="PROSITE-ProRule" id="PRU00276"/>
    </source>
</evidence>
<dbReference type="Gene3D" id="4.10.70.10">
    <property type="entry name" value="Disintegrin domain"/>
    <property type="match status" value="1"/>
</dbReference>
<keyword evidence="4" id="KW-0378">Hydrolase</keyword>
<dbReference type="AlphaFoldDB" id="W6V2D8"/>
<proteinExistence type="predicted"/>
<keyword evidence="4" id="KW-0482">Metalloprotease</keyword>
<gene>
    <name evidence="4" type="ORF">EGR_05077</name>
</gene>
<dbReference type="KEGG" id="egl:EGR_05077"/>
<feature type="domain" description="Peptidase M12B" evidence="3">
    <location>
        <begin position="1"/>
        <end position="62"/>
    </location>
</feature>
<dbReference type="SUPFAM" id="SSF55486">
    <property type="entry name" value="Metalloproteases ('zincins'), catalytic domain"/>
    <property type="match status" value="1"/>
</dbReference>
<dbReference type="InterPro" id="IPR001762">
    <property type="entry name" value="Disintegrin_dom"/>
</dbReference>
<keyword evidence="5" id="KW-1185">Reference proteome</keyword>
<dbReference type="EMBL" id="APAU02000035">
    <property type="protein sequence ID" value="EUB60079.1"/>
    <property type="molecule type" value="Genomic_DNA"/>
</dbReference>
<dbReference type="InterPro" id="IPR036436">
    <property type="entry name" value="Disintegrin_dom_sf"/>
</dbReference>
<dbReference type="PANTHER" id="PTHR45702:SF2">
    <property type="entry name" value="KUZBANIAN, ISOFORM A"/>
    <property type="match status" value="1"/>
</dbReference>
<dbReference type="PANTHER" id="PTHR45702">
    <property type="entry name" value="ADAM10/ADAM17 METALLOPEPTIDASE FAMILY MEMBER"/>
    <property type="match status" value="1"/>
</dbReference>
<reference evidence="4 5" key="1">
    <citation type="journal article" date="2013" name="Nat. Genet.">
        <title>The genome of the hydatid tapeworm Echinococcus granulosus.</title>
        <authorList>
            <person name="Zheng H."/>
            <person name="Zhang W."/>
            <person name="Zhang L."/>
            <person name="Zhang Z."/>
            <person name="Li J."/>
            <person name="Lu G."/>
            <person name="Zhu Y."/>
            <person name="Wang Y."/>
            <person name="Huang Y."/>
            <person name="Liu J."/>
            <person name="Kang H."/>
            <person name="Chen J."/>
            <person name="Wang L."/>
            <person name="Chen A."/>
            <person name="Yu S."/>
            <person name="Gao Z."/>
            <person name="Jin L."/>
            <person name="Gu W."/>
            <person name="Wang Z."/>
            <person name="Zhao L."/>
            <person name="Shi B."/>
            <person name="Wen H."/>
            <person name="Lin R."/>
            <person name="Jones M.K."/>
            <person name="Brejova B."/>
            <person name="Vinar T."/>
            <person name="Zhao G."/>
            <person name="McManus D.P."/>
            <person name="Chen Z."/>
            <person name="Zhou Y."/>
            <person name="Wang S."/>
        </authorList>
    </citation>
    <scope>NUCLEOTIDE SEQUENCE [LARGE SCALE GENOMIC DNA]</scope>
</reference>
<dbReference type="Pfam" id="PF13574">
    <property type="entry name" value="Reprolysin_2"/>
    <property type="match status" value="1"/>
</dbReference>
<dbReference type="STRING" id="6210.W6V2D8"/>
<name>W6V2D8_ECHGR</name>
<dbReference type="GO" id="GO:0004222">
    <property type="term" value="F:metalloendopeptidase activity"/>
    <property type="evidence" value="ECO:0007669"/>
    <property type="project" value="InterPro"/>
</dbReference>